<name>A0A7C9EYF8_OPUST</name>
<accession>A0A7C9EYF8</accession>
<feature type="compositionally biased region" description="Polar residues" evidence="2">
    <location>
        <begin position="1"/>
        <end position="12"/>
    </location>
</feature>
<dbReference type="AlphaFoldDB" id="A0A7C9EYF8"/>
<sequence>MHSSTLIESQRSSWDEEKGGGGGGRHTKSMAKFFTFACIRNESWPDLWPRPHYPSMLKYPKGVLVKDQKNKTQDTESTALFCVNGMTCSACAGSVEKAIKRLPGIQEAIVDVLHNKAQVIFFPSFVSVSYLNLPHPTFCL</sequence>
<dbReference type="PANTHER" id="PTHR46594:SF4">
    <property type="entry name" value="P-TYPE CATION-TRANSPORTING ATPASE"/>
    <property type="match status" value="1"/>
</dbReference>
<evidence type="ECO:0000256" key="2">
    <source>
        <dbReference type="SAM" id="MobiDB-lite"/>
    </source>
</evidence>
<reference evidence="4" key="2">
    <citation type="submission" date="2020-07" db="EMBL/GenBank/DDBJ databases">
        <authorList>
            <person name="Vera ALvarez R."/>
            <person name="Arias-Moreno D.M."/>
            <person name="Jimenez-Jacinto V."/>
            <person name="Jimenez-Bremont J.F."/>
            <person name="Swaminathan K."/>
            <person name="Moose S.P."/>
            <person name="Guerrero-Gonzalez M.L."/>
            <person name="Marino-Ramirez L."/>
            <person name="Landsman D."/>
            <person name="Rodriguez-Kessler M."/>
            <person name="Delgado-Sanchez P."/>
        </authorList>
    </citation>
    <scope>NUCLEOTIDE SEQUENCE</scope>
    <source>
        <tissue evidence="4">Cladode</tissue>
    </source>
</reference>
<dbReference type="PROSITE" id="PS50846">
    <property type="entry name" value="HMA_2"/>
    <property type="match status" value="1"/>
</dbReference>
<dbReference type="InterPro" id="IPR006121">
    <property type="entry name" value="HMA_dom"/>
</dbReference>
<dbReference type="InterPro" id="IPR017969">
    <property type="entry name" value="Heavy-metal-associated_CS"/>
</dbReference>
<reference evidence="4" key="1">
    <citation type="journal article" date="2013" name="J. Plant Res.">
        <title>Effect of fungi and light on seed germination of three Opuntia species from semiarid lands of central Mexico.</title>
        <authorList>
            <person name="Delgado-Sanchez P."/>
            <person name="Jimenez-Bremont J.F."/>
            <person name="Guerrero-Gonzalez Mde L."/>
            <person name="Flores J."/>
        </authorList>
    </citation>
    <scope>NUCLEOTIDE SEQUENCE</scope>
    <source>
        <tissue evidence="4">Cladode</tissue>
    </source>
</reference>
<dbReference type="InterPro" id="IPR036163">
    <property type="entry name" value="HMA_dom_sf"/>
</dbReference>
<protein>
    <recommendedName>
        <fullName evidence="3">HMA domain-containing protein</fullName>
    </recommendedName>
</protein>
<organism evidence="4">
    <name type="scientific">Opuntia streptacantha</name>
    <name type="common">Prickly pear cactus</name>
    <name type="synonym">Opuntia cardona</name>
    <dbReference type="NCBI Taxonomy" id="393608"/>
    <lineage>
        <taxon>Eukaryota</taxon>
        <taxon>Viridiplantae</taxon>
        <taxon>Streptophyta</taxon>
        <taxon>Embryophyta</taxon>
        <taxon>Tracheophyta</taxon>
        <taxon>Spermatophyta</taxon>
        <taxon>Magnoliopsida</taxon>
        <taxon>eudicotyledons</taxon>
        <taxon>Gunneridae</taxon>
        <taxon>Pentapetalae</taxon>
        <taxon>Caryophyllales</taxon>
        <taxon>Cactineae</taxon>
        <taxon>Cactaceae</taxon>
        <taxon>Opuntioideae</taxon>
        <taxon>Opuntia</taxon>
    </lineage>
</organism>
<feature type="domain" description="HMA" evidence="3">
    <location>
        <begin position="77"/>
        <end position="140"/>
    </location>
</feature>
<feature type="region of interest" description="Disordered" evidence="2">
    <location>
        <begin position="1"/>
        <end position="26"/>
    </location>
</feature>
<proteinExistence type="predicted"/>
<keyword evidence="1" id="KW-0479">Metal-binding</keyword>
<dbReference type="SUPFAM" id="SSF55008">
    <property type="entry name" value="HMA, heavy metal-associated domain"/>
    <property type="match status" value="1"/>
</dbReference>
<evidence type="ECO:0000313" key="4">
    <source>
        <dbReference type="EMBL" id="MBA4669624.1"/>
    </source>
</evidence>
<dbReference type="PANTHER" id="PTHR46594">
    <property type="entry name" value="P-TYPE CATION-TRANSPORTING ATPASE"/>
    <property type="match status" value="1"/>
</dbReference>
<evidence type="ECO:0000259" key="3">
    <source>
        <dbReference type="PROSITE" id="PS50846"/>
    </source>
</evidence>
<dbReference type="CDD" id="cd00371">
    <property type="entry name" value="HMA"/>
    <property type="match status" value="1"/>
</dbReference>
<dbReference type="Pfam" id="PF00403">
    <property type="entry name" value="HMA"/>
    <property type="match status" value="1"/>
</dbReference>
<dbReference type="Gene3D" id="3.30.70.100">
    <property type="match status" value="1"/>
</dbReference>
<dbReference type="EMBL" id="GISG01244477">
    <property type="protein sequence ID" value="MBA4669624.1"/>
    <property type="molecule type" value="Transcribed_RNA"/>
</dbReference>
<dbReference type="PROSITE" id="PS01047">
    <property type="entry name" value="HMA_1"/>
    <property type="match status" value="1"/>
</dbReference>
<evidence type="ECO:0000256" key="1">
    <source>
        <dbReference type="ARBA" id="ARBA00022723"/>
    </source>
</evidence>
<dbReference type="GO" id="GO:0046872">
    <property type="term" value="F:metal ion binding"/>
    <property type="evidence" value="ECO:0007669"/>
    <property type="project" value="UniProtKB-KW"/>
</dbReference>